<dbReference type="PANTHER" id="PTHR31954">
    <property type="entry name" value="CILIA- AND FLAGELLA-ASSOCIATED PROTEIN 157"/>
    <property type="match status" value="1"/>
</dbReference>
<dbReference type="OrthoDB" id="166611at2759"/>
<keyword evidence="6" id="KW-0966">Cell projection</keyword>
<dbReference type="AlphaFoldDB" id="A0A1X7V3T5"/>
<comment type="similarity">
    <text evidence="2">Belongs to the CFAP157 family.</text>
</comment>
<evidence type="ECO:0000256" key="1">
    <source>
        <dbReference type="ARBA" id="ARBA00004138"/>
    </source>
</evidence>
<reference evidence="9" key="2">
    <citation type="submission" date="2017-05" db="UniProtKB">
        <authorList>
            <consortium name="EnsemblMetazoa"/>
        </authorList>
    </citation>
    <scope>IDENTIFICATION</scope>
</reference>
<dbReference type="EnsemblMetazoa" id="Aqu2.1.34217_001">
    <property type="protein sequence ID" value="Aqu2.1.34217_001"/>
    <property type="gene ID" value="Aqu2.1.34217"/>
</dbReference>
<keyword evidence="5" id="KW-0969">Cilium</keyword>
<proteinExistence type="inferred from homology"/>
<evidence type="ECO:0000313" key="10">
    <source>
        <dbReference type="Proteomes" id="UP000007879"/>
    </source>
</evidence>
<evidence type="ECO:0000256" key="2">
    <source>
        <dbReference type="ARBA" id="ARBA00010841"/>
    </source>
</evidence>
<feature type="coiled-coil region" evidence="7">
    <location>
        <begin position="38"/>
        <end position="189"/>
    </location>
</feature>
<dbReference type="eggNOG" id="ENOG502QQK8">
    <property type="taxonomic scope" value="Eukaryota"/>
</dbReference>
<evidence type="ECO:0000256" key="8">
    <source>
        <dbReference type="SAM" id="MobiDB-lite"/>
    </source>
</evidence>
<dbReference type="GO" id="GO:0036064">
    <property type="term" value="C:ciliary basal body"/>
    <property type="evidence" value="ECO:0007669"/>
    <property type="project" value="TreeGrafter"/>
</dbReference>
<organism evidence="9">
    <name type="scientific">Amphimedon queenslandica</name>
    <name type="common">Sponge</name>
    <dbReference type="NCBI Taxonomy" id="400682"/>
    <lineage>
        <taxon>Eukaryota</taxon>
        <taxon>Metazoa</taxon>
        <taxon>Porifera</taxon>
        <taxon>Demospongiae</taxon>
        <taxon>Heteroscleromorpha</taxon>
        <taxon>Haplosclerida</taxon>
        <taxon>Niphatidae</taxon>
        <taxon>Amphimedon</taxon>
    </lineage>
</organism>
<evidence type="ECO:0000256" key="6">
    <source>
        <dbReference type="ARBA" id="ARBA00023273"/>
    </source>
</evidence>
<dbReference type="Proteomes" id="UP000007879">
    <property type="component" value="Unassembled WGS sequence"/>
</dbReference>
<feature type="coiled-coil region" evidence="7">
    <location>
        <begin position="238"/>
        <end position="272"/>
    </location>
</feature>
<evidence type="ECO:0000256" key="5">
    <source>
        <dbReference type="ARBA" id="ARBA00023069"/>
    </source>
</evidence>
<reference evidence="10" key="1">
    <citation type="journal article" date="2010" name="Nature">
        <title>The Amphimedon queenslandica genome and the evolution of animal complexity.</title>
        <authorList>
            <person name="Srivastava M."/>
            <person name="Simakov O."/>
            <person name="Chapman J."/>
            <person name="Fahey B."/>
            <person name="Gauthier M.E."/>
            <person name="Mitros T."/>
            <person name="Richards G.S."/>
            <person name="Conaco C."/>
            <person name="Dacre M."/>
            <person name="Hellsten U."/>
            <person name="Larroux C."/>
            <person name="Putnam N.H."/>
            <person name="Stanke M."/>
            <person name="Adamska M."/>
            <person name="Darling A."/>
            <person name="Degnan S.M."/>
            <person name="Oakley T.H."/>
            <person name="Plachetzki D.C."/>
            <person name="Zhai Y."/>
            <person name="Adamski M."/>
            <person name="Calcino A."/>
            <person name="Cummins S.F."/>
            <person name="Goodstein D.M."/>
            <person name="Harris C."/>
            <person name="Jackson D.J."/>
            <person name="Leys S.P."/>
            <person name="Shu S."/>
            <person name="Woodcroft B.J."/>
            <person name="Vervoort M."/>
            <person name="Kosik K.S."/>
            <person name="Manning G."/>
            <person name="Degnan B.M."/>
            <person name="Rokhsar D.S."/>
        </authorList>
    </citation>
    <scope>NUCLEOTIDE SEQUENCE [LARGE SCALE GENOMIC DNA]</scope>
</reference>
<comment type="subcellular location">
    <subcellularLocation>
        <location evidence="1">Cell projection</location>
        <location evidence="1">Cilium</location>
    </subcellularLocation>
</comment>
<name>A0A1X7V3T5_AMPQE</name>
<dbReference type="PANTHER" id="PTHR31954:SF1">
    <property type="entry name" value="CILIA- AND FLAGELLA-ASSOCIATED PROTEIN 157"/>
    <property type="match status" value="1"/>
</dbReference>
<protein>
    <recommendedName>
        <fullName evidence="3">Cilia- and flagella-associated protein 157</fullName>
    </recommendedName>
</protein>
<evidence type="ECO:0000256" key="4">
    <source>
        <dbReference type="ARBA" id="ARBA00023054"/>
    </source>
</evidence>
<dbReference type="InParanoid" id="A0A1X7V3T5"/>
<feature type="compositionally biased region" description="Basic residues" evidence="8">
    <location>
        <begin position="1"/>
        <end position="13"/>
    </location>
</feature>
<evidence type="ECO:0000256" key="7">
    <source>
        <dbReference type="SAM" id="Coils"/>
    </source>
</evidence>
<dbReference type="GO" id="GO:0008017">
    <property type="term" value="F:microtubule binding"/>
    <property type="evidence" value="ECO:0007669"/>
    <property type="project" value="TreeGrafter"/>
</dbReference>
<dbReference type="KEGG" id="aqu:100634771"/>
<dbReference type="EnsemblMetazoa" id="XM_003385888.3">
    <property type="protein sequence ID" value="XP_003385936.1"/>
    <property type="gene ID" value="LOC100634771"/>
</dbReference>
<gene>
    <name evidence="9" type="primary">100634771</name>
</gene>
<accession>A0A1X7V3T5</accession>
<evidence type="ECO:0000313" key="9">
    <source>
        <dbReference type="EnsemblMetazoa" id="Aqu2.1.34217_001"/>
    </source>
</evidence>
<sequence>MPPKKKGGKKKGGKEKGAKKEPPPPNKIEEEPLSELSKEFYLIQIRDLEERVARYQLKCDHLQTTNETLQKKLTQQLEDQEHIIALLNKKIQEQTEQFAELDDQLVALRHEKETERERLMSEISAIREEAQDRLDQLTAENTVLHATLDSLEEFKVNKEKLESELKSKQERIEELKKEFDEKIYSLEKQAVLDKDRLRKEMVSKVNSVASEFRKVSDLQMADTTKRTIQENMSIGRQLHRMSDKTTELMKENERLKEREKELCRRMEIMEATERDVTRKNITNQRFLEILREKIQEQEAVLSEHSDCHDEILALKNELEQAQFTTVTLTQQAEAYKSSMKGLDAELKEVHKAHEKTKDEVKSLKALLQSATFTLKSTLMASPEDETNRDPLVVTLLDLLKAAPNGRTGSKNQIGGITSYKPGDLGLVPGHLPPLQCQPKR</sequence>
<evidence type="ECO:0000256" key="3">
    <source>
        <dbReference type="ARBA" id="ARBA00014087"/>
    </source>
</evidence>
<keyword evidence="4 7" id="KW-0175">Coiled coil</keyword>
<keyword evidence="10" id="KW-1185">Reference proteome</keyword>
<feature type="compositionally biased region" description="Basic and acidic residues" evidence="8">
    <location>
        <begin position="14"/>
        <end position="30"/>
    </location>
</feature>
<feature type="region of interest" description="Disordered" evidence="8">
    <location>
        <begin position="1"/>
        <end position="32"/>
    </location>
</feature>
<feature type="coiled-coil region" evidence="7">
    <location>
        <begin position="339"/>
        <end position="366"/>
    </location>
</feature>
<dbReference type="STRING" id="400682.A0A1X7V3T5"/>
<dbReference type="InterPro" id="IPR038844">
    <property type="entry name" value="CFAP157"/>
</dbReference>